<accession>A0A450ZSY9</accession>
<evidence type="ECO:0000313" key="3">
    <source>
        <dbReference type="EMBL" id="VFK65858.1"/>
    </source>
</evidence>
<name>A0A450ZSY9_9GAMM</name>
<protein>
    <submittedName>
        <fullName evidence="1">Uncharacterized protein</fullName>
    </submittedName>
</protein>
<reference evidence="1" key="1">
    <citation type="submission" date="2019-02" db="EMBL/GenBank/DDBJ databases">
        <authorList>
            <person name="Gruber-Vodicka R. H."/>
            <person name="Seah K. B. B."/>
        </authorList>
    </citation>
    <scope>NUCLEOTIDE SEQUENCE</scope>
    <source>
        <strain evidence="3">BECK_BY1</strain>
        <strain evidence="2">BECK_BY2</strain>
        <strain evidence="1">BECK_BY3</strain>
    </source>
</reference>
<dbReference type="AlphaFoldDB" id="A0A450ZSY9"/>
<evidence type="ECO:0000313" key="2">
    <source>
        <dbReference type="EMBL" id="VFK64310.1"/>
    </source>
</evidence>
<proteinExistence type="predicted"/>
<dbReference type="EMBL" id="CAADFX010000385">
    <property type="protein sequence ID" value="VFK65858.1"/>
    <property type="molecule type" value="Genomic_DNA"/>
</dbReference>
<evidence type="ECO:0000313" key="1">
    <source>
        <dbReference type="EMBL" id="VFK56887.1"/>
    </source>
</evidence>
<sequence length="67" mass="7703">MMLLAQLRKLFVPLLSDSDLRGGFSSVSVRVLEAIVDDLSLQLAFFVPLHPRHPHNMFRTVTRSRNR</sequence>
<dbReference type="EMBL" id="CAADFY010000098">
    <property type="protein sequence ID" value="VFK56887.1"/>
    <property type="molecule type" value="Genomic_DNA"/>
</dbReference>
<gene>
    <name evidence="3" type="ORF">BECKTUN1418D_GA0071000_13851</name>
    <name evidence="2" type="ORF">BECKTUN1418E_GA0071001_10959</name>
    <name evidence="1" type="ORF">BECKTUN1418F_GA0071002_10988</name>
</gene>
<organism evidence="1">
    <name type="scientific">Candidatus Kentrum sp. TUN</name>
    <dbReference type="NCBI Taxonomy" id="2126343"/>
    <lineage>
        <taxon>Bacteria</taxon>
        <taxon>Pseudomonadati</taxon>
        <taxon>Pseudomonadota</taxon>
        <taxon>Gammaproteobacteria</taxon>
        <taxon>Candidatus Kentrum</taxon>
    </lineage>
</organism>
<dbReference type="EMBL" id="CAADFV010000095">
    <property type="protein sequence ID" value="VFK64310.1"/>
    <property type="molecule type" value="Genomic_DNA"/>
</dbReference>